<comment type="caution">
    <text evidence="2">The sequence shown here is derived from an EMBL/GenBank/DDBJ whole genome shotgun (WGS) entry which is preliminary data.</text>
</comment>
<evidence type="ECO:0000313" key="3">
    <source>
        <dbReference type="Proteomes" id="UP001209570"/>
    </source>
</evidence>
<evidence type="ECO:0000313" key="2">
    <source>
        <dbReference type="EMBL" id="KAJ0393010.1"/>
    </source>
</evidence>
<keyword evidence="3" id="KW-1185">Reference proteome</keyword>
<dbReference type="Proteomes" id="UP001209570">
    <property type="component" value="Unassembled WGS sequence"/>
</dbReference>
<feature type="transmembrane region" description="Helical" evidence="1">
    <location>
        <begin position="85"/>
        <end position="107"/>
    </location>
</feature>
<feature type="transmembrane region" description="Helical" evidence="1">
    <location>
        <begin position="113"/>
        <end position="146"/>
    </location>
</feature>
<reference evidence="2" key="1">
    <citation type="submission" date="2021-12" db="EMBL/GenBank/DDBJ databases">
        <title>Prjna785345.</title>
        <authorList>
            <person name="Rujirawat T."/>
            <person name="Krajaejun T."/>
        </authorList>
    </citation>
    <scope>NUCLEOTIDE SEQUENCE</scope>
    <source>
        <strain evidence="2">Pi057C3</strain>
    </source>
</reference>
<dbReference type="EMBL" id="JAKCXM010000542">
    <property type="protein sequence ID" value="KAJ0393010.1"/>
    <property type="molecule type" value="Genomic_DNA"/>
</dbReference>
<evidence type="ECO:0000256" key="1">
    <source>
        <dbReference type="SAM" id="Phobius"/>
    </source>
</evidence>
<keyword evidence="1" id="KW-1133">Transmembrane helix</keyword>
<proteinExistence type="predicted"/>
<gene>
    <name evidence="2" type="ORF">P43SY_005893</name>
</gene>
<sequence>MTDADPLLNATSLESWLEDDGERPLDRVELRCQGVDADGRPCTRSKTVRMATLSTRTRVLCAKHAPPATKPLRPSSPATGAPSTVFCAVVCMTAIISASAIAIGVVYRVWWAILIGSLLSAGACLATCVALGWWLLSSALTAAFLAPRGLSELLSRSARRQSSSVVTVTDNLSAIGA</sequence>
<name>A0AAD5L8Q3_PYTIN</name>
<protein>
    <recommendedName>
        <fullName evidence="4">Transmembrane protein</fullName>
    </recommendedName>
</protein>
<accession>A0AAD5L8Q3</accession>
<keyword evidence="1" id="KW-0812">Transmembrane</keyword>
<keyword evidence="1" id="KW-0472">Membrane</keyword>
<evidence type="ECO:0008006" key="4">
    <source>
        <dbReference type="Google" id="ProtNLM"/>
    </source>
</evidence>
<organism evidence="2 3">
    <name type="scientific">Pythium insidiosum</name>
    <name type="common">Pythiosis disease agent</name>
    <dbReference type="NCBI Taxonomy" id="114742"/>
    <lineage>
        <taxon>Eukaryota</taxon>
        <taxon>Sar</taxon>
        <taxon>Stramenopiles</taxon>
        <taxon>Oomycota</taxon>
        <taxon>Peronosporomycetes</taxon>
        <taxon>Pythiales</taxon>
        <taxon>Pythiaceae</taxon>
        <taxon>Pythium</taxon>
    </lineage>
</organism>
<dbReference type="AlphaFoldDB" id="A0AAD5L8Q3"/>